<proteinExistence type="predicted"/>
<reference evidence="2 3" key="1">
    <citation type="submission" date="2015-11" db="EMBL/GenBank/DDBJ databases">
        <title>A Two-component Flavoprotein Monooxygenase System MeaXY Responsible for para-Hydroxylation of 2-Methyl-6-ethylaniline and 2,6-Diethylaniline in Sphingobium baderi DE-13.</title>
        <authorList>
            <person name="Cheng M."/>
            <person name="Meng Q."/>
            <person name="Yang Y."/>
            <person name="Chu C."/>
            <person name="Yan X."/>
            <person name="He J."/>
            <person name="Li S."/>
        </authorList>
    </citation>
    <scope>NUCLEOTIDE SEQUENCE [LARGE SCALE GENOMIC DNA]</scope>
    <source>
        <strain evidence="2 3">DE-13</strain>
    </source>
</reference>
<accession>A0A0S3EV87</accession>
<evidence type="ECO:0000259" key="1">
    <source>
        <dbReference type="Pfam" id="PF07110"/>
    </source>
</evidence>
<keyword evidence="3" id="KW-1185">Reference proteome</keyword>
<dbReference type="STRING" id="1332080.ATN00_02455"/>
<evidence type="ECO:0000313" key="2">
    <source>
        <dbReference type="EMBL" id="ALR19336.1"/>
    </source>
</evidence>
<dbReference type="SUPFAM" id="SSF54909">
    <property type="entry name" value="Dimeric alpha+beta barrel"/>
    <property type="match status" value="2"/>
</dbReference>
<dbReference type="OrthoDB" id="5512215at2"/>
<dbReference type="AlphaFoldDB" id="A0A0S3EV87"/>
<dbReference type="Pfam" id="PF07110">
    <property type="entry name" value="EthD"/>
    <property type="match status" value="2"/>
</dbReference>
<dbReference type="KEGG" id="sbd:ATN00_02455"/>
<feature type="domain" description="EthD" evidence="1">
    <location>
        <begin position="131"/>
        <end position="216"/>
    </location>
</feature>
<sequence length="234" mass="27303">MAKLMTLIKRSPDVSAEQFRSYWRDIFLPQLRALPLCADSLSRAVHHHVVPKDVRSGEGFTPQDWAGVGCYYFDNHDDPQTLLSTPAFQDLFADTSHIAKATHLLVDEIWMYNRDKSHLPLKMFSFFKRLPRFTRAFAHEYYLTLHADVGASINKNRTVRYIQNHVLQTYRNPDAEYDFDAGPEIWFKSMEIADDLFADAEGMAILSADEERFCDRPYNIFFMTDEQQVFSRDN</sequence>
<evidence type="ECO:0000313" key="3">
    <source>
        <dbReference type="Proteomes" id="UP000056968"/>
    </source>
</evidence>
<name>A0A0S3EV87_9SPHN</name>
<organism evidence="2 3">
    <name type="scientific">Sphingobium baderi</name>
    <dbReference type="NCBI Taxonomy" id="1332080"/>
    <lineage>
        <taxon>Bacteria</taxon>
        <taxon>Pseudomonadati</taxon>
        <taxon>Pseudomonadota</taxon>
        <taxon>Alphaproteobacteria</taxon>
        <taxon>Sphingomonadales</taxon>
        <taxon>Sphingomonadaceae</taxon>
        <taxon>Sphingobium</taxon>
    </lineage>
</organism>
<protein>
    <recommendedName>
        <fullName evidence="1">EthD domain-containing protein</fullName>
    </recommendedName>
</protein>
<dbReference type="EMBL" id="CP013264">
    <property type="protein sequence ID" value="ALR19336.1"/>
    <property type="molecule type" value="Genomic_DNA"/>
</dbReference>
<dbReference type="InterPro" id="IPR009799">
    <property type="entry name" value="EthD_dom"/>
</dbReference>
<dbReference type="InterPro" id="IPR011008">
    <property type="entry name" value="Dimeric_a/b-barrel"/>
</dbReference>
<dbReference type="Gene3D" id="3.30.70.100">
    <property type="match status" value="2"/>
</dbReference>
<gene>
    <name evidence="2" type="ORF">ATN00_02455</name>
</gene>
<dbReference type="Proteomes" id="UP000056968">
    <property type="component" value="Chromosome"/>
</dbReference>
<dbReference type="GO" id="GO:0016491">
    <property type="term" value="F:oxidoreductase activity"/>
    <property type="evidence" value="ECO:0007669"/>
    <property type="project" value="InterPro"/>
</dbReference>
<feature type="domain" description="EthD" evidence="1">
    <location>
        <begin position="12"/>
        <end position="97"/>
    </location>
</feature>